<reference evidence="2 3" key="1">
    <citation type="submission" date="2018-11" db="EMBL/GenBank/DDBJ databases">
        <authorList>
            <person name="Mardanov A.V."/>
            <person name="Ravin N.V."/>
            <person name="Dedysh S.N."/>
        </authorList>
    </citation>
    <scope>NUCLEOTIDE SEQUENCE [LARGE SCALE GENOMIC DNA]</scope>
    <source>
        <strain evidence="2 3">AF10</strain>
    </source>
</reference>
<dbReference type="EMBL" id="RDSM01000001">
    <property type="protein sequence ID" value="RXH56905.1"/>
    <property type="molecule type" value="Genomic_DNA"/>
</dbReference>
<feature type="compositionally biased region" description="Polar residues" evidence="1">
    <location>
        <begin position="1"/>
        <end position="16"/>
    </location>
</feature>
<name>A0A4Q0T023_9BACT</name>
<keyword evidence="3" id="KW-1185">Reference proteome</keyword>
<reference evidence="3" key="2">
    <citation type="submission" date="2019-02" db="EMBL/GenBank/DDBJ databases">
        <title>Granulicella sibirica sp. nov., a psychrotolerant acidobacterium isolated from an organic soil layer in forested tundra, West Siberia.</title>
        <authorList>
            <person name="Oshkin I.Y."/>
            <person name="Kulichevskaya I.S."/>
            <person name="Rijpstra W.I.C."/>
            <person name="Sinninghe Damste J.S."/>
            <person name="Rakitin A.L."/>
            <person name="Ravin N.V."/>
            <person name="Dedysh S.N."/>
        </authorList>
    </citation>
    <scope>NUCLEOTIDE SEQUENCE [LARGE SCALE GENOMIC DNA]</scope>
    <source>
        <strain evidence="3">AF10</strain>
    </source>
</reference>
<protein>
    <submittedName>
        <fullName evidence="2">Uncharacterized protein</fullName>
    </submittedName>
</protein>
<organism evidence="2 3">
    <name type="scientific">Granulicella sibirica</name>
    <dbReference type="NCBI Taxonomy" id="2479048"/>
    <lineage>
        <taxon>Bacteria</taxon>
        <taxon>Pseudomonadati</taxon>
        <taxon>Acidobacteriota</taxon>
        <taxon>Terriglobia</taxon>
        <taxon>Terriglobales</taxon>
        <taxon>Acidobacteriaceae</taxon>
        <taxon>Granulicella</taxon>
    </lineage>
</organism>
<evidence type="ECO:0000313" key="3">
    <source>
        <dbReference type="Proteomes" id="UP000289437"/>
    </source>
</evidence>
<feature type="compositionally biased region" description="Basic and acidic residues" evidence="1">
    <location>
        <begin position="49"/>
        <end position="59"/>
    </location>
</feature>
<evidence type="ECO:0000256" key="1">
    <source>
        <dbReference type="SAM" id="MobiDB-lite"/>
    </source>
</evidence>
<feature type="region of interest" description="Disordered" evidence="1">
    <location>
        <begin position="1"/>
        <end position="20"/>
    </location>
</feature>
<feature type="region of interest" description="Disordered" evidence="1">
    <location>
        <begin position="32"/>
        <end position="59"/>
    </location>
</feature>
<dbReference type="Proteomes" id="UP000289437">
    <property type="component" value="Unassembled WGS sequence"/>
</dbReference>
<accession>A0A4Q0T023</accession>
<comment type="caution">
    <text evidence="2">The sequence shown here is derived from an EMBL/GenBank/DDBJ whole genome shotgun (WGS) entry which is preliminary data.</text>
</comment>
<dbReference type="AlphaFoldDB" id="A0A4Q0T023"/>
<gene>
    <name evidence="2" type="ORF">GRAN_0215</name>
</gene>
<evidence type="ECO:0000313" key="2">
    <source>
        <dbReference type="EMBL" id="RXH56905.1"/>
    </source>
</evidence>
<proteinExistence type="predicted"/>
<sequence>MDAPPSSSVSPKTLQQPGDHIRGSIIVAKLGATPAQSTTDPSLASRAILRHEERPLELP</sequence>